<proteinExistence type="predicted"/>
<evidence type="ECO:0000256" key="1">
    <source>
        <dbReference type="SAM" id="Phobius"/>
    </source>
</evidence>
<protein>
    <recommendedName>
        <fullName evidence="4">Transmembrane protein</fullName>
    </recommendedName>
</protein>
<dbReference type="EMBL" id="BDSP01000167">
    <property type="protein sequence ID" value="GAX21431.1"/>
    <property type="molecule type" value="Genomic_DNA"/>
</dbReference>
<keyword evidence="1" id="KW-1133">Transmembrane helix</keyword>
<keyword evidence="1" id="KW-0472">Membrane</keyword>
<gene>
    <name evidence="2" type="ORF">FisN_10Hu009</name>
</gene>
<reference evidence="2 3" key="1">
    <citation type="journal article" date="2015" name="Plant Cell">
        <title>Oil accumulation by the oleaginous diatom Fistulifera solaris as revealed by the genome and transcriptome.</title>
        <authorList>
            <person name="Tanaka T."/>
            <person name="Maeda Y."/>
            <person name="Veluchamy A."/>
            <person name="Tanaka M."/>
            <person name="Abida H."/>
            <person name="Marechal E."/>
            <person name="Bowler C."/>
            <person name="Muto M."/>
            <person name="Sunaga Y."/>
            <person name="Tanaka M."/>
            <person name="Yoshino T."/>
            <person name="Taniguchi T."/>
            <person name="Fukuda Y."/>
            <person name="Nemoto M."/>
            <person name="Matsumoto M."/>
            <person name="Wong P.S."/>
            <person name="Aburatani S."/>
            <person name="Fujibuchi W."/>
        </authorList>
    </citation>
    <scope>NUCLEOTIDE SEQUENCE [LARGE SCALE GENOMIC DNA]</scope>
    <source>
        <strain evidence="2 3">JPCC DA0580</strain>
    </source>
</reference>
<keyword evidence="3" id="KW-1185">Reference proteome</keyword>
<dbReference type="AlphaFoldDB" id="A0A1Z5K5R4"/>
<dbReference type="Proteomes" id="UP000198406">
    <property type="component" value="Unassembled WGS sequence"/>
</dbReference>
<name>A0A1Z5K5R4_FISSO</name>
<evidence type="ECO:0000313" key="3">
    <source>
        <dbReference type="Proteomes" id="UP000198406"/>
    </source>
</evidence>
<sequence>MTTQTTPAYYVPNSASSQRIVDVVPYQGTNPTAPPTMDDLSYYYTPSPAHSTTVASFAEPSRELTPYQSEQRMTAVPAPPALSNQQQKQINMKEKRKRIQAAAAVTGAVSGFFVAGPLGSVVLGCTSHLVTKQVCKKRERRILDKKYDQAIAQPQEFSDDAVFT</sequence>
<accession>A0A1Z5K5R4</accession>
<dbReference type="InParanoid" id="A0A1Z5K5R4"/>
<keyword evidence="1" id="KW-0812">Transmembrane</keyword>
<evidence type="ECO:0000313" key="2">
    <source>
        <dbReference type="EMBL" id="GAX21431.1"/>
    </source>
</evidence>
<feature type="transmembrane region" description="Helical" evidence="1">
    <location>
        <begin position="101"/>
        <end position="123"/>
    </location>
</feature>
<comment type="caution">
    <text evidence="2">The sequence shown here is derived from an EMBL/GenBank/DDBJ whole genome shotgun (WGS) entry which is preliminary data.</text>
</comment>
<organism evidence="2 3">
    <name type="scientific">Fistulifera solaris</name>
    <name type="common">Oleaginous diatom</name>
    <dbReference type="NCBI Taxonomy" id="1519565"/>
    <lineage>
        <taxon>Eukaryota</taxon>
        <taxon>Sar</taxon>
        <taxon>Stramenopiles</taxon>
        <taxon>Ochrophyta</taxon>
        <taxon>Bacillariophyta</taxon>
        <taxon>Bacillariophyceae</taxon>
        <taxon>Bacillariophycidae</taxon>
        <taxon>Naviculales</taxon>
        <taxon>Naviculaceae</taxon>
        <taxon>Fistulifera</taxon>
    </lineage>
</organism>
<evidence type="ECO:0008006" key="4">
    <source>
        <dbReference type="Google" id="ProtNLM"/>
    </source>
</evidence>